<dbReference type="SUPFAM" id="SSF55729">
    <property type="entry name" value="Acyl-CoA N-acyltransferases (Nat)"/>
    <property type="match status" value="1"/>
</dbReference>
<dbReference type="PANTHER" id="PTHR43415:SF3">
    <property type="entry name" value="GNAT-FAMILY ACETYLTRANSFERASE"/>
    <property type="match status" value="1"/>
</dbReference>
<feature type="domain" description="N-acetyltransferase" evidence="1">
    <location>
        <begin position="9"/>
        <end position="168"/>
    </location>
</feature>
<dbReference type="Pfam" id="PF13302">
    <property type="entry name" value="Acetyltransf_3"/>
    <property type="match status" value="1"/>
</dbReference>
<dbReference type="AlphaFoldDB" id="A0A140L028"/>
<accession>A0A140L028</accession>
<evidence type="ECO:0000259" key="1">
    <source>
        <dbReference type="PROSITE" id="PS51186"/>
    </source>
</evidence>
<dbReference type="Proteomes" id="UP000070456">
    <property type="component" value="Unassembled WGS sequence"/>
</dbReference>
<proteinExistence type="predicted"/>
<evidence type="ECO:0000313" key="3">
    <source>
        <dbReference type="Proteomes" id="UP000070456"/>
    </source>
</evidence>
<dbReference type="OrthoDB" id="9795206at2"/>
<dbReference type="EC" id="2.3.1.57" evidence="2"/>
<dbReference type="PANTHER" id="PTHR43415">
    <property type="entry name" value="SPERMIDINE N(1)-ACETYLTRANSFERASE"/>
    <property type="match status" value="1"/>
</dbReference>
<sequence>MWIAIGEKTRIRKLFREDVDQMQNWGSHRDPLFFHYNFPYLDTNERDEWYRSKTGKFRKKSFAIENTRGEVIGFLSIRDIQWIKRESELGIVLNPDCMNEGYGTDAIKAFLYYYFQGMKMKTITLRVAHFNERAIRCYCKCGFEVIGEEEMAFEDQRAEIFYNPKYHDLQKLFTRTKQGMATKYMRMALKKENYEHRINSLSTKTVWKCE</sequence>
<name>A0A140L028_9FIRM</name>
<comment type="caution">
    <text evidence="2">The sequence shown here is derived from an EMBL/GenBank/DDBJ whole genome shotgun (WGS) entry which is preliminary data.</text>
</comment>
<gene>
    <name evidence="2" type="primary">speG_3</name>
    <name evidence="2" type="ORF">AN619_28230</name>
</gene>
<keyword evidence="2" id="KW-0012">Acyltransferase</keyword>
<keyword evidence="3" id="KW-1185">Reference proteome</keyword>
<dbReference type="InterPro" id="IPR000182">
    <property type="entry name" value="GNAT_dom"/>
</dbReference>
<protein>
    <submittedName>
        <fullName evidence="2">Spermidine N(1)-acetyltransferase</fullName>
        <ecNumber evidence="2">2.3.1.57</ecNumber>
    </submittedName>
</protein>
<dbReference type="PROSITE" id="PS51186">
    <property type="entry name" value="GNAT"/>
    <property type="match status" value="1"/>
</dbReference>
<reference evidence="2 3" key="1">
    <citation type="submission" date="2015-12" db="EMBL/GenBank/DDBJ databases">
        <title>Draft genome sequence of the thermoanaerobe Thermotalea metallivorans, an isolate from the runoff channel of the Great Artesian Basin, Australia.</title>
        <authorList>
            <person name="Patel B.K."/>
        </authorList>
    </citation>
    <scope>NUCLEOTIDE SEQUENCE [LARGE SCALE GENOMIC DNA]</scope>
    <source>
        <strain evidence="2 3">B2-1</strain>
    </source>
</reference>
<dbReference type="STRING" id="520762.AN619_28230"/>
<dbReference type="RefSeq" id="WP_068557907.1">
    <property type="nucleotide sequence ID" value="NZ_LOEE01000072.1"/>
</dbReference>
<dbReference type="EMBL" id="LOEE01000072">
    <property type="protein sequence ID" value="KXG73903.1"/>
    <property type="molecule type" value="Genomic_DNA"/>
</dbReference>
<keyword evidence="2" id="KW-0808">Transferase</keyword>
<dbReference type="GO" id="GO:0004145">
    <property type="term" value="F:diamine N-acetyltransferase activity"/>
    <property type="evidence" value="ECO:0007669"/>
    <property type="project" value="UniProtKB-EC"/>
</dbReference>
<dbReference type="InterPro" id="IPR016181">
    <property type="entry name" value="Acyl_CoA_acyltransferase"/>
</dbReference>
<organism evidence="2 3">
    <name type="scientific">Thermotalea metallivorans</name>
    <dbReference type="NCBI Taxonomy" id="520762"/>
    <lineage>
        <taxon>Bacteria</taxon>
        <taxon>Bacillati</taxon>
        <taxon>Bacillota</taxon>
        <taxon>Clostridia</taxon>
        <taxon>Peptostreptococcales</taxon>
        <taxon>Thermotaleaceae</taxon>
        <taxon>Thermotalea</taxon>
    </lineage>
</organism>
<evidence type="ECO:0000313" key="2">
    <source>
        <dbReference type="EMBL" id="KXG73903.1"/>
    </source>
</evidence>
<dbReference type="Gene3D" id="3.40.630.30">
    <property type="match status" value="1"/>
</dbReference>